<keyword evidence="3" id="KW-1185">Reference proteome</keyword>
<protein>
    <recommendedName>
        <fullName evidence="4">Lipoprotein</fullName>
    </recommendedName>
</protein>
<accession>A0A7K0KEV2</accession>
<name>A0A7K0KEV2_9BACT</name>
<reference evidence="2 3" key="1">
    <citation type="submission" date="2019-08" db="EMBL/GenBank/DDBJ databases">
        <title>In-depth cultivation of the pig gut microbiome towards novel bacterial diversity and tailored functional studies.</title>
        <authorList>
            <person name="Wylensek D."/>
            <person name="Hitch T.C.A."/>
            <person name="Clavel T."/>
        </authorList>
    </citation>
    <scope>NUCLEOTIDE SEQUENCE [LARGE SCALE GENOMIC DNA]</scope>
    <source>
        <strain evidence="2 3">LKV-178-WT-2A</strain>
    </source>
</reference>
<dbReference type="PROSITE" id="PS51257">
    <property type="entry name" value="PROKAR_LIPOPROTEIN"/>
    <property type="match status" value="1"/>
</dbReference>
<comment type="caution">
    <text evidence="2">The sequence shown here is derived from an EMBL/GenBank/DDBJ whole genome shotgun (WGS) entry which is preliminary data.</text>
</comment>
<sequence>MKKNFLFLGMGAMALATPLFLSSCSSSDDAPNDTPVPYTGETVKTSFTLSVGLPKGNSTNGAKSNFGTRMSEDITQAQGTPVFRGIDNISLIPFAIKGNNVSSTDTREGDQNITLPNTTPNSLTNLTNTGNAHVYNDVSVPVGTNAFLFYGKAVDANAGTNASTTDDMFKYGTLTADGLSEATLSAVSFTPVAIAAKPSTTKGEAIATYLTSIANAKASGDNGKAWSDVKEDGTSGQGKALATLYKNFTSMTAGSSKNIQLAVQDLYTSLVGLKDQTTDNQGIIDAIKTAITNATYASASTGDKLTFTDAISGYPEDNNLPDGAATVTWDNANKKFSANTAKSVLDDGTSIAAMNSYVYPANLWYFVNTKINTDDAERNGDYVDNNSWETILGKYANKDATVQTSTRSIALKNQIQYAVGRLDTKVTLASTLYDHTGATVTPNNAGFPIKSVLVGGQKAVDWEFVPVSANDAPQYTIYDKDVPTGMAAISNGSTVNHTLVLETAENQAVYMVVELENNTGKDFAGHNGDIIKNGANFYMVAKLDPKSTTDGEVKQPETSTSLTKVFQQDYVTTANLTILENGSDVANHDKGLGAAYNVIPDLRTPALSIGLSVDLNWQTGLTFNIGM</sequence>
<dbReference type="RefSeq" id="WP_154533534.1">
    <property type="nucleotide sequence ID" value="NZ_VUNG01000007.1"/>
</dbReference>
<evidence type="ECO:0000313" key="2">
    <source>
        <dbReference type="EMBL" id="MST83950.1"/>
    </source>
</evidence>
<evidence type="ECO:0008006" key="4">
    <source>
        <dbReference type="Google" id="ProtNLM"/>
    </source>
</evidence>
<proteinExistence type="predicted"/>
<dbReference type="Proteomes" id="UP000438914">
    <property type="component" value="Unassembled WGS sequence"/>
</dbReference>
<feature type="chain" id="PRO_5029626837" description="Lipoprotein" evidence="1">
    <location>
        <begin position="28"/>
        <end position="627"/>
    </location>
</feature>
<evidence type="ECO:0000256" key="1">
    <source>
        <dbReference type="SAM" id="SignalP"/>
    </source>
</evidence>
<dbReference type="AlphaFoldDB" id="A0A7K0KEV2"/>
<keyword evidence="1" id="KW-0732">Signal</keyword>
<gene>
    <name evidence="2" type="ORF">FYJ73_04575</name>
</gene>
<evidence type="ECO:0000313" key="3">
    <source>
        <dbReference type="Proteomes" id="UP000438914"/>
    </source>
</evidence>
<organism evidence="2 3">
    <name type="scientific">Hallella mizrahii</name>
    <dbReference type="NCBI Taxonomy" id="2606637"/>
    <lineage>
        <taxon>Bacteria</taxon>
        <taxon>Pseudomonadati</taxon>
        <taxon>Bacteroidota</taxon>
        <taxon>Bacteroidia</taxon>
        <taxon>Bacteroidales</taxon>
        <taxon>Prevotellaceae</taxon>
        <taxon>Hallella</taxon>
    </lineage>
</organism>
<feature type="signal peptide" evidence="1">
    <location>
        <begin position="1"/>
        <end position="27"/>
    </location>
</feature>
<dbReference type="EMBL" id="VUNG01000007">
    <property type="protein sequence ID" value="MST83950.1"/>
    <property type="molecule type" value="Genomic_DNA"/>
</dbReference>